<evidence type="ECO:0000313" key="2">
    <source>
        <dbReference type="Proteomes" id="UP000827872"/>
    </source>
</evidence>
<dbReference type="Proteomes" id="UP000827872">
    <property type="component" value="Linkage Group LG01"/>
</dbReference>
<gene>
    <name evidence="1" type="ORF">K3G42_027924</name>
</gene>
<sequence length="87" mass="9632">MPETSPRQRALACSQEEMPKMLPQQRASTGSQDGAQTFEAVKLEQPEAGPDPQKTFSIPSIHQKQLLSILQKLGRLYPYSVPTASLH</sequence>
<accession>A0ACB8GCN5</accession>
<name>A0ACB8GCN5_9SAUR</name>
<dbReference type="EMBL" id="CM037614">
    <property type="protein sequence ID" value="KAH8017274.1"/>
    <property type="molecule type" value="Genomic_DNA"/>
</dbReference>
<proteinExistence type="predicted"/>
<keyword evidence="2" id="KW-1185">Reference proteome</keyword>
<evidence type="ECO:0000313" key="1">
    <source>
        <dbReference type="EMBL" id="KAH8017274.1"/>
    </source>
</evidence>
<protein>
    <submittedName>
        <fullName evidence="1">Uncharacterized protein</fullName>
    </submittedName>
</protein>
<organism evidence="1 2">
    <name type="scientific">Sphaerodactylus townsendi</name>
    <dbReference type="NCBI Taxonomy" id="933632"/>
    <lineage>
        <taxon>Eukaryota</taxon>
        <taxon>Metazoa</taxon>
        <taxon>Chordata</taxon>
        <taxon>Craniata</taxon>
        <taxon>Vertebrata</taxon>
        <taxon>Euteleostomi</taxon>
        <taxon>Lepidosauria</taxon>
        <taxon>Squamata</taxon>
        <taxon>Bifurcata</taxon>
        <taxon>Gekkota</taxon>
        <taxon>Sphaerodactylidae</taxon>
        <taxon>Sphaerodactylus</taxon>
    </lineage>
</organism>
<reference evidence="1" key="1">
    <citation type="submission" date="2021-08" db="EMBL/GenBank/DDBJ databases">
        <title>The first chromosome-level gecko genome reveals the dynamic sex chromosomes of Neotropical dwarf geckos (Sphaerodactylidae: Sphaerodactylus).</title>
        <authorList>
            <person name="Pinto B.J."/>
            <person name="Keating S.E."/>
            <person name="Gamble T."/>
        </authorList>
    </citation>
    <scope>NUCLEOTIDE SEQUENCE</scope>
    <source>
        <strain evidence="1">TG3544</strain>
    </source>
</reference>
<comment type="caution">
    <text evidence="1">The sequence shown here is derived from an EMBL/GenBank/DDBJ whole genome shotgun (WGS) entry which is preliminary data.</text>
</comment>